<dbReference type="Pfam" id="PF00389">
    <property type="entry name" value="2-Hacid_dh"/>
    <property type="match status" value="1"/>
</dbReference>
<accession>A0ABQ6HCM8</accession>
<reference evidence="7 8" key="1">
    <citation type="submission" date="2023-03" db="EMBL/GenBank/DDBJ databases">
        <title>Thalassotalea loyana LMG 22536T draft genome sequence.</title>
        <authorList>
            <person name="Sawabe T."/>
        </authorList>
    </citation>
    <scope>NUCLEOTIDE SEQUENCE [LARGE SCALE GENOMIC DNA]</scope>
    <source>
        <strain evidence="7 8">LMG 22536</strain>
    </source>
</reference>
<evidence type="ECO:0000256" key="4">
    <source>
        <dbReference type="RuleBase" id="RU003719"/>
    </source>
</evidence>
<dbReference type="Proteomes" id="UP001157134">
    <property type="component" value="Unassembled WGS sequence"/>
</dbReference>
<evidence type="ECO:0000256" key="3">
    <source>
        <dbReference type="ARBA" id="ARBA00023027"/>
    </source>
</evidence>
<evidence type="ECO:0000256" key="2">
    <source>
        <dbReference type="ARBA" id="ARBA00023002"/>
    </source>
</evidence>
<gene>
    <name evidence="7" type="ORF">tloyanaT_14720</name>
</gene>
<protein>
    <submittedName>
        <fullName evidence="7">Lactate dehydrogenase</fullName>
    </submittedName>
</protein>
<sequence length="317" mass="34544">MHAVFLDSQTFHSSIKFTVIENVVDSLTCFPLTHPNQIVERAKNADIIITNKVVLTASILDQLPKLTLICISATGTNNVDLVAARARGITVTNVSGYADQAVSQYVLSQILNYFSNITSHNQVTTNNTWQESPTFCVHGKGMTELQGKTLGILGYGSLGKAVGQLATAFGMKLLVSERPESITTREGRVSFERMLSESDIVTLHCPQTPETTNLINQSALEKMQAHALLINTARGGIVDSQALANALKKRAIAHAILDVLEQEPPPRDHPLLDSHITNVTITAHIAWASFEAQERLLTLLAKNIVDFSNDIPTNIVN</sequence>
<dbReference type="InterPro" id="IPR006140">
    <property type="entry name" value="D-isomer_DH_NAD-bd"/>
</dbReference>
<evidence type="ECO:0000256" key="1">
    <source>
        <dbReference type="ARBA" id="ARBA00005854"/>
    </source>
</evidence>
<keyword evidence="2 4" id="KW-0560">Oxidoreductase</keyword>
<organism evidence="7 8">
    <name type="scientific">Thalassotalea loyana</name>
    <dbReference type="NCBI Taxonomy" id="280483"/>
    <lineage>
        <taxon>Bacteria</taxon>
        <taxon>Pseudomonadati</taxon>
        <taxon>Pseudomonadota</taxon>
        <taxon>Gammaproteobacteria</taxon>
        <taxon>Alteromonadales</taxon>
        <taxon>Colwelliaceae</taxon>
        <taxon>Thalassotalea</taxon>
    </lineage>
</organism>
<evidence type="ECO:0000313" key="7">
    <source>
        <dbReference type="EMBL" id="GLX85220.1"/>
    </source>
</evidence>
<keyword evidence="8" id="KW-1185">Reference proteome</keyword>
<dbReference type="InterPro" id="IPR006139">
    <property type="entry name" value="D-isomer_2_OHA_DH_cat_dom"/>
</dbReference>
<dbReference type="InterPro" id="IPR036291">
    <property type="entry name" value="NAD(P)-bd_dom_sf"/>
</dbReference>
<dbReference type="Pfam" id="PF02826">
    <property type="entry name" value="2-Hacid_dh_C"/>
    <property type="match status" value="1"/>
</dbReference>
<dbReference type="EMBL" id="BSSV01000002">
    <property type="protein sequence ID" value="GLX85220.1"/>
    <property type="molecule type" value="Genomic_DNA"/>
</dbReference>
<proteinExistence type="inferred from homology"/>
<dbReference type="PANTHER" id="PTHR43761:SF1">
    <property type="entry name" value="D-ISOMER SPECIFIC 2-HYDROXYACID DEHYDROGENASE CATALYTIC DOMAIN-CONTAINING PROTEIN-RELATED"/>
    <property type="match status" value="1"/>
</dbReference>
<comment type="caution">
    <text evidence="7">The sequence shown here is derived from an EMBL/GenBank/DDBJ whole genome shotgun (WGS) entry which is preliminary data.</text>
</comment>
<name>A0ABQ6HCM8_9GAMM</name>
<dbReference type="RefSeq" id="WP_284297110.1">
    <property type="nucleotide sequence ID" value="NZ_BSSV01000002.1"/>
</dbReference>
<dbReference type="SUPFAM" id="SSF52283">
    <property type="entry name" value="Formate/glycerate dehydrogenase catalytic domain-like"/>
    <property type="match status" value="1"/>
</dbReference>
<comment type="similarity">
    <text evidence="1 4">Belongs to the D-isomer specific 2-hydroxyacid dehydrogenase family.</text>
</comment>
<dbReference type="InterPro" id="IPR050418">
    <property type="entry name" value="D-iso_2-hydroxyacid_DH_PdxB"/>
</dbReference>
<dbReference type="CDD" id="cd12162">
    <property type="entry name" value="2-Hacid_dh_4"/>
    <property type="match status" value="1"/>
</dbReference>
<evidence type="ECO:0000259" key="6">
    <source>
        <dbReference type="Pfam" id="PF02826"/>
    </source>
</evidence>
<feature type="domain" description="D-isomer specific 2-hydroxyacid dehydrogenase catalytic" evidence="5">
    <location>
        <begin position="33"/>
        <end position="317"/>
    </location>
</feature>
<dbReference type="SUPFAM" id="SSF51735">
    <property type="entry name" value="NAD(P)-binding Rossmann-fold domains"/>
    <property type="match status" value="1"/>
</dbReference>
<dbReference type="PANTHER" id="PTHR43761">
    <property type="entry name" value="D-ISOMER SPECIFIC 2-HYDROXYACID DEHYDROGENASE FAMILY PROTEIN (AFU_ORTHOLOGUE AFUA_1G13630)"/>
    <property type="match status" value="1"/>
</dbReference>
<evidence type="ECO:0000259" key="5">
    <source>
        <dbReference type="Pfam" id="PF00389"/>
    </source>
</evidence>
<evidence type="ECO:0000313" key="8">
    <source>
        <dbReference type="Proteomes" id="UP001157134"/>
    </source>
</evidence>
<dbReference type="PROSITE" id="PS00670">
    <property type="entry name" value="D_2_HYDROXYACID_DH_2"/>
    <property type="match status" value="1"/>
</dbReference>
<dbReference type="InterPro" id="IPR029753">
    <property type="entry name" value="D-isomer_DH_CS"/>
</dbReference>
<feature type="domain" description="D-isomer specific 2-hydroxyacid dehydrogenase NAD-binding" evidence="6">
    <location>
        <begin position="108"/>
        <end position="286"/>
    </location>
</feature>
<dbReference type="Gene3D" id="3.40.50.720">
    <property type="entry name" value="NAD(P)-binding Rossmann-like Domain"/>
    <property type="match status" value="2"/>
</dbReference>
<keyword evidence="3" id="KW-0520">NAD</keyword>